<reference evidence="15 16" key="1">
    <citation type="journal article" date="2015" name="Nature">
        <title>rRNA introns, odd ribosomes, and small enigmatic genomes across a large radiation of phyla.</title>
        <authorList>
            <person name="Brown C.T."/>
            <person name="Hug L.A."/>
            <person name="Thomas B.C."/>
            <person name="Sharon I."/>
            <person name="Castelle C.J."/>
            <person name="Singh A."/>
            <person name="Wilkins M.J."/>
            <person name="Williams K.H."/>
            <person name="Banfield J.F."/>
        </authorList>
    </citation>
    <scope>NUCLEOTIDE SEQUENCE [LARGE SCALE GENOMIC DNA]</scope>
</reference>
<name>A0A0G1GTB1_9BACT</name>
<gene>
    <name evidence="15" type="ORF">UW26_C0024G0008</name>
</gene>
<evidence type="ECO:0000256" key="12">
    <source>
        <dbReference type="ARBA" id="ARBA00023136"/>
    </source>
</evidence>
<keyword evidence="6" id="KW-0479">Metal-binding</keyword>
<keyword evidence="7" id="KW-0274">FAD</keyword>
<dbReference type="InterPro" id="IPR017927">
    <property type="entry name" value="FAD-bd_FR_type"/>
</dbReference>
<dbReference type="Gene3D" id="2.40.30.10">
    <property type="entry name" value="Translation factors"/>
    <property type="match status" value="1"/>
</dbReference>
<dbReference type="Gene3D" id="3.40.50.80">
    <property type="entry name" value="Nucleotide-binding domain of ferredoxin-NADP reductase (FNR) module"/>
    <property type="match status" value="1"/>
</dbReference>
<evidence type="ECO:0000256" key="9">
    <source>
        <dbReference type="ARBA" id="ARBA00023002"/>
    </source>
</evidence>
<dbReference type="InterPro" id="IPR001433">
    <property type="entry name" value="OxRdtase_FAD/NAD-bd"/>
</dbReference>
<feature type="domain" description="FAD-binding FR-type" evidence="14">
    <location>
        <begin position="192"/>
        <end position="300"/>
    </location>
</feature>
<keyword evidence="10" id="KW-0408">Iron</keyword>
<keyword evidence="3" id="KW-0285">Flavoprotein</keyword>
<proteinExistence type="predicted"/>
<evidence type="ECO:0000256" key="8">
    <source>
        <dbReference type="ARBA" id="ARBA00022989"/>
    </source>
</evidence>
<comment type="cofactor">
    <cofactor evidence="1">
        <name>FAD</name>
        <dbReference type="ChEBI" id="CHEBI:57692"/>
    </cofactor>
</comment>
<keyword evidence="4 13" id="KW-0812">Transmembrane</keyword>
<dbReference type="GO" id="GO:0016020">
    <property type="term" value="C:membrane"/>
    <property type="evidence" value="ECO:0007669"/>
    <property type="project" value="UniProtKB-SubCell"/>
</dbReference>
<comment type="subcellular location">
    <subcellularLocation>
        <location evidence="2">Membrane</location>
        <topology evidence="2">Multi-pass membrane protein</topology>
    </subcellularLocation>
</comment>
<evidence type="ECO:0000256" key="7">
    <source>
        <dbReference type="ARBA" id="ARBA00022827"/>
    </source>
</evidence>
<comment type="caution">
    <text evidence="15">The sequence shown here is derived from an EMBL/GenBank/DDBJ whole genome shotgun (WGS) entry which is preliminary data.</text>
</comment>
<feature type="transmembrane region" description="Helical" evidence="13">
    <location>
        <begin position="177"/>
        <end position="200"/>
    </location>
</feature>
<dbReference type="PRINTS" id="PR00410">
    <property type="entry name" value="PHEHYDRXLASE"/>
</dbReference>
<protein>
    <recommendedName>
        <fullName evidence="14">FAD-binding FR-type domain-containing protein</fullName>
    </recommendedName>
</protein>
<evidence type="ECO:0000256" key="1">
    <source>
        <dbReference type="ARBA" id="ARBA00001974"/>
    </source>
</evidence>
<evidence type="ECO:0000256" key="3">
    <source>
        <dbReference type="ARBA" id="ARBA00022630"/>
    </source>
</evidence>
<feature type="transmembrane region" description="Helical" evidence="13">
    <location>
        <begin position="119"/>
        <end position="139"/>
    </location>
</feature>
<dbReference type="PROSITE" id="PS51384">
    <property type="entry name" value="FAD_FR"/>
    <property type="match status" value="1"/>
</dbReference>
<keyword evidence="5" id="KW-0001">2Fe-2S</keyword>
<dbReference type="EMBL" id="LCHQ01000024">
    <property type="protein sequence ID" value="KKT37845.1"/>
    <property type="molecule type" value="Genomic_DNA"/>
</dbReference>
<evidence type="ECO:0000256" key="4">
    <source>
        <dbReference type="ARBA" id="ARBA00022692"/>
    </source>
</evidence>
<dbReference type="GO" id="GO:0051537">
    <property type="term" value="F:2 iron, 2 sulfur cluster binding"/>
    <property type="evidence" value="ECO:0007669"/>
    <property type="project" value="UniProtKB-KW"/>
</dbReference>
<evidence type="ECO:0000256" key="11">
    <source>
        <dbReference type="ARBA" id="ARBA00023014"/>
    </source>
</evidence>
<evidence type="ECO:0000313" key="16">
    <source>
        <dbReference type="Proteomes" id="UP000034097"/>
    </source>
</evidence>
<feature type="transmembrane region" description="Helical" evidence="13">
    <location>
        <begin position="81"/>
        <end position="99"/>
    </location>
</feature>
<dbReference type="PANTHER" id="PTHR47354">
    <property type="entry name" value="NADH OXIDOREDUCTASE HCR"/>
    <property type="match status" value="1"/>
</dbReference>
<dbReference type="InterPro" id="IPR013130">
    <property type="entry name" value="Fe3_Rdtase_TM_dom"/>
</dbReference>
<dbReference type="InterPro" id="IPR050415">
    <property type="entry name" value="MRET"/>
</dbReference>
<dbReference type="GO" id="GO:0046872">
    <property type="term" value="F:metal ion binding"/>
    <property type="evidence" value="ECO:0007669"/>
    <property type="project" value="UniProtKB-KW"/>
</dbReference>
<evidence type="ECO:0000259" key="14">
    <source>
        <dbReference type="PROSITE" id="PS51384"/>
    </source>
</evidence>
<evidence type="ECO:0000256" key="5">
    <source>
        <dbReference type="ARBA" id="ARBA00022714"/>
    </source>
</evidence>
<dbReference type="Pfam" id="PF00175">
    <property type="entry name" value="NAD_binding_1"/>
    <property type="match status" value="1"/>
</dbReference>
<dbReference type="GO" id="GO:0016491">
    <property type="term" value="F:oxidoreductase activity"/>
    <property type="evidence" value="ECO:0007669"/>
    <property type="project" value="UniProtKB-KW"/>
</dbReference>
<dbReference type="GO" id="GO:0050660">
    <property type="term" value="F:flavin adenine dinucleotide binding"/>
    <property type="evidence" value="ECO:0007669"/>
    <property type="project" value="TreeGrafter"/>
</dbReference>
<keyword evidence="11" id="KW-0411">Iron-sulfur</keyword>
<sequence length="427" mass="48891">MKNRGLFLDISLVSITAILFFLSKPTGFITDYPLLSAAQLFALLGVTLVCLNFFISTRSRTLAWIYGGFDVMFKHHHNHGAIAFTLLLFHPLLMFFNALPQKDLAMKFIFYSDVIAYNLGLTALLILTLTLIFTFLIKLPYHIWLLTHRFLGLFLIVASLHIFFIGSDISYFLPLKIWIYSLLFLALASLAYRRLLYYLLAKTYFYKVTKIAPKGDIYDVYLYPEKGSVEFFPGQFAFVTFIIPTIRQEPLPLSFASSPENPTLRFTVRSLGDQTKSIKENLKIGSRVRVDGPHGLFADDFSEKQDVVFISGGIGIAPFLSLLENEKNHPTGKKIIHYSSFKTKEEAFCHQELISYSKTLPGYIYEPLFTDTSPRLTAVQIKERVGDIKKFTFFICGPVPMMLSLRDQLLELGVRQSRIRFENFSFK</sequence>
<keyword evidence="8 13" id="KW-1133">Transmembrane helix</keyword>
<dbReference type="PANTHER" id="PTHR47354:SF8">
    <property type="entry name" value="1,2-PHENYLACETYL-COA EPOXIDASE, SUBUNIT E"/>
    <property type="match status" value="1"/>
</dbReference>
<evidence type="ECO:0000256" key="10">
    <source>
        <dbReference type="ARBA" id="ARBA00023004"/>
    </source>
</evidence>
<evidence type="ECO:0000256" key="13">
    <source>
        <dbReference type="SAM" id="Phobius"/>
    </source>
</evidence>
<keyword evidence="9" id="KW-0560">Oxidoreductase</keyword>
<evidence type="ECO:0000256" key="6">
    <source>
        <dbReference type="ARBA" id="ARBA00022723"/>
    </source>
</evidence>
<feature type="transmembrane region" description="Helical" evidence="13">
    <location>
        <begin position="5"/>
        <end position="22"/>
    </location>
</feature>
<dbReference type="SUPFAM" id="SSF63380">
    <property type="entry name" value="Riboflavin synthase domain-like"/>
    <property type="match status" value="1"/>
</dbReference>
<feature type="transmembrane region" description="Helical" evidence="13">
    <location>
        <begin position="151"/>
        <end position="171"/>
    </location>
</feature>
<organism evidence="15 16">
    <name type="scientific">Candidatus Collierbacteria bacterium GW2011_GWF1_44_12</name>
    <dbReference type="NCBI Taxonomy" id="1618402"/>
    <lineage>
        <taxon>Bacteria</taxon>
        <taxon>Candidatus Collieribacteriota</taxon>
    </lineage>
</organism>
<evidence type="ECO:0000313" key="15">
    <source>
        <dbReference type="EMBL" id="KKT37845.1"/>
    </source>
</evidence>
<keyword evidence="12 13" id="KW-0472">Membrane</keyword>
<dbReference type="AlphaFoldDB" id="A0A0G1GTB1"/>
<dbReference type="Proteomes" id="UP000034097">
    <property type="component" value="Unassembled WGS sequence"/>
</dbReference>
<dbReference type="InterPro" id="IPR017938">
    <property type="entry name" value="Riboflavin_synthase-like_b-brl"/>
</dbReference>
<dbReference type="InterPro" id="IPR039261">
    <property type="entry name" value="FNR_nucleotide-bd"/>
</dbReference>
<dbReference type="Pfam" id="PF01794">
    <property type="entry name" value="Ferric_reduct"/>
    <property type="match status" value="1"/>
</dbReference>
<evidence type="ECO:0000256" key="2">
    <source>
        <dbReference type="ARBA" id="ARBA00004141"/>
    </source>
</evidence>
<dbReference type="SUPFAM" id="SSF52343">
    <property type="entry name" value="Ferredoxin reductase-like, C-terminal NADP-linked domain"/>
    <property type="match status" value="1"/>
</dbReference>
<accession>A0A0G1GTB1</accession>
<feature type="transmembrane region" description="Helical" evidence="13">
    <location>
        <begin position="34"/>
        <end position="55"/>
    </location>
</feature>